<comment type="caution">
    <text evidence="1">The sequence shown here is derived from an EMBL/GenBank/DDBJ whole genome shotgun (WGS) entry which is preliminary data.</text>
</comment>
<dbReference type="Proteomes" id="UP000316184">
    <property type="component" value="Unassembled WGS sequence"/>
</dbReference>
<dbReference type="Gene3D" id="1.10.10.1550">
    <property type="entry name" value="ROS/MUCR transcriptional regulator protein"/>
    <property type="match status" value="1"/>
</dbReference>
<dbReference type="OrthoDB" id="3527949at2"/>
<dbReference type="InterPro" id="IPR041920">
    <property type="entry name" value="ROS/MUCR_sf"/>
</dbReference>
<protein>
    <recommendedName>
        <fullName evidence="3">ROS/MUCR transcriptional regulator protein</fullName>
    </recommendedName>
</protein>
<sequence>MTAAQHAPFGTVARVGDLVQCHLCGRWFRSVLAHLRSHGWDHLSYRRTFGLERGESLEGSGTGLRRSRAMRTRRALDPNVRTGNRLGQQWARTGALADAAARAARGRKQPEQRRLKTLRALAGISPAARAEGTRRRYRRQLRETGTHAAARLGFSDIGALVRDRTAAGASLAGISREAGLHKDWLSRHLAAVDPDAARAVAADAARCRHDSRWLPVIRPLGFTGVRDYLADRHLAKHRSVRAISVEVGFSRSAVETALARHGLDKAAHATTRRSCAERASAVAERFGFPDLDAYLRDRRSAGMSWRAIAAECGQSPSWARRRARPA</sequence>
<dbReference type="RefSeq" id="WP_145737338.1">
    <property type="nucleotide sequence ID" value="NZ_VIWX01000001.1"/>
</dbReference>
<evidence type="ECO:0000313" key="2">
    <source>
        <dbReference type="Proteomes" id="UP000316184"/>
    </source>
</evidence>
<dbReference type="EMBL" id="VIWX01000001">
    <property type="protein sequence ID" value="TWG08587.1"/>
    <property type="molecule type" value="Genomic_DNA"/>
</dbReference>
<reference evidence="1 2" key="1">
    <citation type="submission" date="2019-06" db="EMBL/GenBank/DDBJ databases">
        <title>Sequencing the genomes of 1000 actinobacteria strains.</title>
        <authorList>
            <person name="Klenk H.-P."/>
        </authorList>
    </citation>
    <scope>NUCLEOTIDE SEQUENCE [LARGE SCALE GENOMIC DNA]</scope>
    <source>
        <strain evidence="1 2">DSM 46699</strain>
    </source>
</reference>
<name>A0A561VAG1_9PSEU</name>
<gene>
    <name evidence="1" type="ORF">FHU35_111206</name>
</gene>
<proteinExistence type="predicted"/>
<dbReference type="AlphaFoldDB" id="A0A561VAG1"/>
<keyword evidence="2" id="KW-1185">Reference proteome</keyword>
<accession>A0A561VAG1</accession>
<organism evidence="1 2">
    <name type="scientific">Saccharopolyspora dendranthemae</name>
    <dbReference type="NCBI Taxonomy" id="1181886"/>
    <lineage>
        <taxon>Bacteria</taxon>
        <taxon>Bacillati</taxon>
        <taxon>Actinomycetota</taxon>
        <taxon>Actinomycetes</taxon>
        <taxon>Pseudonocardiales</taxon>
        <taxon>Pseudonocardiaceae</taxon>
        <taxon>Saccharopolyspora</taxon>
    </lineage>
</organism>
<evidence type="ECO:0000313" key="1">
    <source>
        <dbReference type="EMBL" id="TWG08587.1"/>
    </source>
</evidence>
<evidence type="ECO:0008006" key="3">
    <source>
        <dbReference type="Google" id="ProtNLM"/>
    </source>
</evidence>